<evidence type="ECO:0000313" key="2">
    <source>
        <dbReference type="Proteomes" id="UP000837857"/>
    </source>
</evidence>
<protein>
    <submittedName>
        <fullName evidence="1">Uncharacterized protein</fullName>
    </submittedName>
</protein>
<keyword evidence="2" id="KW-1185">Reference proteome</keyword>
<dbReference type="EMBL" id="OW152831">
    <property type="protein sequence ID" value="CAH2049178.1"/>
    <property type="molecule type" value="Genomic_DNA"/>
</dbReference>
<organism evidence="1 2">
    <name type="scientific">Iphiclides podalirius</name>
    <name type="common">scarce swallowtail</name>
    <dbReference type="NCBI Taxonomy" id="110791"/>
    <lineage>
        <taxon>Eukaryota</taxon>
        <taxon>Metazoa</taxon>
        <taxon>Ecdysozoa</taxon>
        <taxon>Arthropoda</taxon>
        <taxon>Hexapoda</taxon>
        <taxon>Insecta</taxon>
        <taxon>Pterygota</taxon>
        <taxon>Neoptera</taxon>
        <taxon>Endopterygota</taxon>
        <taxon>Lepidoptera</taxon>
        <taxon>Glossata</taxon>
        <taxon>Ditrysia</taxon>
        <taxon>Papilionoidea</taxon>
        <taxon>Papilionidae</taxon>
        <taxon>Papilioninae</taxon>
        <taxon>Iphiclides</taxon>
    </lineage>
</organism>
<proteinExistence type="predicted"/>
<sequence>MAYWRAPLTEPFPLIMSKHFDLLLQIGRQYKSRATFTFQRARNNMGMRRGRVFGLPMGAVGRKRHWDPLACAHLIVAPRHGERAPYEWQP</sequence>
<dbReference type="Proteomes" id="UP000837857">
    <property type="component" value="Chromosome 19"/>
</dbReference>
<accession>A0ABN8I5N5</accession>
<reference evidence="1" key="1">
    <citation type="submission" date="2022-03" db="EMBL/GenBank/DDBJ databases">
        <authorList>
            <person name="Martin H S."/>
        </authorList>
    </citation>
    <scope>NUCLEOTIDE SEQUENCE</scope>
</reference>
<name>A0ABN8I5N5_9NEOP</name>
<feature type="non-terminal residue" evidence="1">
    <location>
        <position position="90"/>
    </location>
</feature>
<evidence type="ECO:0000313" key="1">
    <source>
        <dbReference type="EMBL" id="CAH2049178.1"/>
    </source>
</evidence>
<gene>
    <name evidence="1" type="ORF">IPOD504_LOCUS6658</name>
</gene>